<reference evidence="7" key="1">
    <citation type="submission" date="2025-08" db="UniProtKB">
        <authorList>
            <consortium name="RefSeq"/>
        </authorList>
    </citation>
    <scope>IDENTIFICATION</scope>
    <source>
        <tissue evidence="7">Sperm</tissue>
    </source>
</reference>
<dbReference type="GO" id="GO:0048255">
    <property type="term" value="P:mRNA stabilization"/>
    <property type="evidence" value="ECO:0007669"/>
    <property type="project" value="TreeGrafter"/>
</dbReference>
<feature type="compositionally biased region" description="Low complexity" evidence="5">
    <location>
        <begin position="549"/>
        <end position="561"/>
    </location>
</feature>
<sequence>PPPGDARRYARLTPAQGSRLRRLLRRPVAIHGRGNFPTLAVPPGGAAAAVQGRLVARGVAVRAVRLNGSAASHVLSPPGRPPFPYQDVDLIFAVEFAGGNGGGGNGGGGGFGTEAEFGLVREAAIESLLDFLPEGVCKERIGLAALSDAYVQKLVKVSTETDRWSLVSFTNNAGRNIEMKFVQSLRRQFEFSVDSFQIDIDPLLRFYRQQQQPTSPRRPPPLYAESVYGDFAEALGHLWERLIATRRPEEIRGGGLLKYCELLARGFRPHCAPRIKALERYMCSRFFIDFPDVGAQERKLTAYLRNHFAYPSAAATTATTAGRFGVTVHAEGAEVFAGYAAAAGAGGTADDDDDYAGTDADEDDEEDSGTDDAADADADADEEEEEEGSAAAAVTSSTPASSASSPATPAAGPGATARLRYEFLMRLQAVVSESTVCLMGHERRQILNLIALLAFRVLACHSGLPNAANVTCYYHPAAYAAVASHHHHHQQQQQQHHQHHQQQQQHHQQRLQRQQQQQHHQHHHHQQILQHQQQHQQAASPGHPPSNFAKAAAAAAAAAVGKPHRGGGGGRKNGGSNHSAGGGGGGGGSGGGGRIHGVGGEFVVVHAQPAIMYHQSYPVWLSCS</sequence>
<feature type="compositionally biased region" description="Low complexity" evidence="5">
    <location>
        <begin position="501"/>
        <end position="518"/>
    </location>
</feature>
<evidence type="ECO:0000313" key="6">
    <source>
        <dbReference type="Proteomes" id="UP001318040"/>
    </source>
</evidence>
<dbReference type="Proteomes" id="UP001318040">
    <property type="component" value="Unplaced"/>
</dbReference>
<evidence type="ECO:0000256" key="2">
    <source>
        <dbReference type="ARBA" id="ARBA00012388"/>
    </source>
</evidence>
<keyword evidence="6" id="KW-1185">Reference proteome</keyword>
<feature type="compositionally biased region" description="Low complexity" evidence="5">
    <location>
        <begin position="389"/>
        <end position="413"/>
    </location>
</feature>
<gene>
    <name evidence="7" type="primary">LOC116938300</name>
</gene>
<dbReference type="PANTHER" id="PTHR12974">
    <property type="entry name" value="PRION-LIKE- Q/N-RICH -DOMAIN-BEARING PROTEIN PROTEIN 44"/>
    <property type="match status" value="1"/>
</dbReference>
<dbReference type="GO" id="GO:0003723">
    <property type="term" value="F:RNA binding"/>
    <property type="evidence" value="ECO:0007669"/>
    <property type="project" value="TreeGrafter"/>
</dbReference>
<feature type="region of interest" description="Disordered" evidence="5">
    <location>
        <begin position="483"/>
        <end position="592"/>
    </location>
</feature>
<protein>
    <recommendedName>
        <fullName evidence="2">polynucleotide adenylyltransferase</fullName>
        <ecNumber evidence="2">2.7.7.19</ecNumber>
    </recommendedName>
</protein>
<evidence type="ECO:0000256" key="1">
    <source>
        <dbReference type="ARBA" id="ARBA00007631"/>
    </source>
</evidence>
<dbReference type="RefSeq" id="XP_032801294.1">
    <property type="nucleotide sequence ID" value="XM_032945403.1"/>
</dbReference>
<dbReference type="KEGG" id="pmrn:116938300"/>
<comment type="similarity">
    <text evidence="1">Belongs to the TENT family.</text>
</comment>
<evidence type="ECO:0000256" key="4">
    <source>
        <dbReference type="ARBA" id="ARBA00047933"/>
    </source>
</evidence>
<evidence type="ECO:0000256" key="3">
    <source>
        <dbReference type="ARBA" id="ARBA00022679"/>
    </source>
</evidence>
<comment type="catalytic activity">
    <reaction evidence="4">
        <text>RNA(n) + ATP = RNA(n)-3'-adenine ribonucleotide + diphosphate</text>
        <dbReference type="Rhea" id="RHEA:11332"/>
        <dbReference type="Rhea" id="RHEA-COMP:14527"/>
        <dbReference type="Rhea" id="RHEA-COMP:17347"/>
        <dbReference type="ChEBI" id="CHEBI:30616"/>
        <dbReference type="ChEBI" id="CHEBI:33019"/>
        <dbReference type="ChEBI" id="CHEBI:140395"/>
        <dbReference type="ChEBI" id="CHEBI:173115"/>
        <dbReference type="EC" id="2.7.7.19"/>
    </reaction>
    <physiologicalReaction direction="left-to-right" evidence="4">
        <dbReference type="Rhea" id="RHEA:11333"/>
    </physiologicalReaction>
</comment>
<dbReference type="Pfam" id="PF07984">
    <property type="entry name" value="NTP_transf_7"/>
    <property type="match status" value="1"/>
</dbReference>
<dbReference type="PANTHER" id="PTHR12974:SF36">
    <property type="entry name" value="POLYNUCLEOTIDE ADENYLYLTRANSFERASE"/>
    <property type="match status" value="1"/>
</dbReference>
<organism evidence="6 7">
    <name type="scientific">Petromyzon marinus</name>
    <name type="common">Sea lamprey</name>
    <dbReference type="NCBI Taxonomy" id="7757"/>
    <lineage>
        <taxon>Eukaryota</taxon>
        <taxon>Metazoa</taxon>
        <taxon>Chordata</taxon>
        <taxon>Craniata</taxon>
        <taxon>Vertebrata</taxon>
        <taxon>Cyclostomata</taxon>
        <taxon>Hyperoartia</taxon>
        <taxon>Petromyzontiformes</taxon>
        <taxon>Petromyzontidae</taxon>
        <taxon>Petromyzon</taxon>
    </lineage>
</organism>
<name>A0AAJ7SL46_PETMA</name>
<dbReference type="EC" id="2.7.7.19" evidence="2"/>
<evidence type="ECO:0000313" key="7">
    <source>
        <dbReference type="RefSeq" id="XP_032801294.1"/>
    </source>
</evidence>
<evidence type="ECO:0000256" key="5">
    <source>
        <dbReference type="SAM" id="MobiDB-lite"/>
    </source>
</evidence>
<feature type="compositionally biased region" description="Gly residues" evidence="5">
    <location>
        <begin position="580"/>
        <end position="592"/>
    </location>
</feature>
<accession>A0AAJ7SL46</accession>
<dbReference type="AlphaFoldDB" id="A0AAJ7SL46"/>
<keyword evidence="3" id="KW-0808">Transferase</keyword>
<feature type="non-terminal residue" evidence="7">
    <location>
        <position position="1"/>
    </location>
</feature>
<dbReference type="SMART" id="SM01153">
    <property type="entry name" value="DUF1693"/>
    <property type="match status" value="1"/>
</dbReference>
<dbReference type="InterPro" id="IPR012937">
    <property type="entry name" value="TET5"/>
</dbReference>
<proteinExistence type="inferred from homology"/>
<feature type="compositionally biased region" description="Low complexity" evidence="5">
    <location>
        <begin position="527"/>
        <end position="537"/>
    </location>
</feature>
<dbReference type="GO" id="GO:1990817">
    <property type="term" value="F:poly(A) RNA polymerase activity"/>
    <property type="evidence" value="ECO:0007669"/>
    <property type="project" value="UniProtKB-EC"/>
</dbReference>
<feature type="compositionally biased region" description="Basic residues" evidence="5">
    <location>
        <begin position="484"/>
        <end position="500"/>
    </location>
</feature>
<feature type="compositionally biased region" description="Acidic residues" evidence="5">
    <location>
        <begin position="349"/>
        <end position="388"/>
    </location>
</feature>
<feature type="region of interest" description="Disordered" evidence="5">
    <location>
        <begin position="345"/>
        <end position="413"/>
    </location>
</feature>